<sequence length="66" mass="7244">MTSIARPSTEANAAMAAAAAAWIRALMGAIVRLRQRRTVARTDIDDLLDHYQTRYARMLLPNSAAS</sequence>
<evidence type="ECO:0000313" key="3">
    <source>
        <dbReference type="Proteomes" id="UP000198415"/>
    </source>
</evidence>
<reference evidence="2 3" key="1">
    <citation type="submission" date="2017-06" db="EMBL/GenBank/DDBJ databases">
        <authorList>
            <person name="Kim H.J."/>
            <person name="Triplett B.A."/>
        </authorList>
    </citation>
    <scope>NUCLEOTIDE SEQUENCE [LARGE SCALE GENOMIC DNA]</scope>
    <source>
        <strain evidence="2 3">DSM 43151</strain>
    </source>
</reference>
<keyword evidence="1" id="KW-1133">Transmembrane helix</keyword>
<dbReference type="EMBL" id="FZNR01000027">
    <property type="protein sequence ID" value="SNS89342.1"/>
    <property type="molecule type" value="Genomic_DNA"/>
</dbReference>
<dbReference type="RefSeq" id="WP_143232833.1">
    <property type="nucleotide sequence ID" value="NZ_BOMU01000107.1"/>
</dbReference>
<name>A0A239I7I4_9ACTN</name>
<feature type="transmembrane region" description="Helical" evidence="1">
    <location>
        <begin position="12"/>
        <end position="31"/>
    </location>
</feature>
<gene>
    <name evidence="2" type="ORF">SAMN06264365_127118</name>
</gene>
<accession>A0A239I7I4</accession>
<organism evidence="2 3">
    <name type="scientific">Actinoplanes regularis</name>
    <dbReference type="NCBI Taxonomy" id="52697"/>
    <lineage>
        <taxon>Bacteria</taxon>
        <taxon>Bacillati</taxon>
        <taxon>Actinomycetota</taxon>
        <taxon>Actinomycetes</taxon>
        <taxon>Micromonosporales</taxon>
        <taxon>Micromonosporaceae</taxon>
        <taxon>Actinoplanes</taxon>
    </lineage>
</organism>
<keyword evidence="3" id="KW-1185">Reference proteome</keyword>
<evidence type="ECO:0000313" key="2">
    <source>
        <dbReference type="EMBL" id="SNS89342.1"/>
    </source>
</evidence>
<dbReference type="Proteomes" id="UP000198415">
    <property type="component" value="Unassembled WGS sequence"/>
</dbReference>
<dbReference type="AlphaFoldDB" id="A0A239I7I4"/>
<protein>
    <submittedName>
        <fullName evidence="2">Uncharacterized protein</fullName>
    </submittedName>
</protein>
<keyword evidence="1" id="KW-0812">Transmembrane</keyword>
<proteinExistence type="predicted"/>
<keyword evidence="1" id="KW-0472">Membrane</keyword>
<evidence type="ECO:0000256" key="1">
    <source>
        <dbReference type="SAM" id="Phobius"/>
    </source>
</evidence>